<reference evidence="4" key="3">
    <citation type="submission" date="2015-06" db="UniProtKB">
        <authorList>
            <consortium name="EnsemblMetazoa"/>
        </authorList>
    </citation>
    <scope>IDENTIFICATION</scope>
</reference>
<keyword evidence="5" id="KW-1185">Reference proteome</keyword>
<dbReference type="EMBL" id="KB302576">
    <property type="protein sequence ID" value="ELU04189.1"/>
    <property type="molecule type" value="Genomic_DNA"/>
</dbReference>
<evidence type="ECO:0000313" key="5">
    <source>
        <dbReference type="Proteomes" id="UP000014760"/>
    </source>
</evidence>
<dbReference type="Pfam" id="PF16054">
    <property type="entry name" value="TMEM72"/>
    <property type="match status" value="1"/>
</dbReference>
<evidence type="ECO:0000256" key="2">
    <source>
        <dbReference type="SAM" id="Phobius"/>
    </source>
</evidence>
<evidence type="ECO:0000313" key="3">
    <source>
        <dbReference type="EMBL" id="ELU04189.1"/>
    </source>
</evidence>
<dbReference type="HOGENOM" id="CLU_1166788_0_0_1"/>
<feature type="transmembrane region" description="Helical" evidence="2">
    <location>
        <begin position="32"/>
        <end position="56"/>
    </location>
</feature>
<keyword evidence="2" id="KW-1133">Transmembrane helix</keyword>
<protein>
    <submittedName>
        <fullName evidence="3 4">Uncharacterized protein</fullName>
    </submittedName>
</protein>
<name>R7UDW8_CAPTE</name>
<feature type="transmembrane region" description="Helical" evidence="2">
    <location>
        <begin position="68"/>
        <end position="88"/>
    </location>
</feature>
<dbReference type="OMA" id="ACCVREG"/>
<sequence length="244" mass="27767">MTSPKEPIVDDAGDSKKMKEEVVEEYDERPCIFRFITAITHTWGILTLCGVWYCAVELLKDRHKYVYTQYYTLAAAIVVTFFEFAWLFNKIKCCGDDGGCCCTIWRIIVWIDNWKKGILYAAIAIPEFLKGSFSMLAVISGILILVLAIFYFLKSFKYSSCVERRRVKKRTVVTEDPEAALLKNASSPAPVNPSDQRWDSIRQSGDYQDPRTASSASTAPQEDLEEDLNPFSKSEDRNPFSESS</sequence>
<reference evidence="5" key="1">
    <citation type="submission" date="2012-12" db="EMBL/GenBank/DDBJ databases">
        <authorList>
            <person name="Hellsten U."/>
            <person name="Grimwood J."/>
            <person name="Chapman J.A."/>
            <person name="Shapiro H."/>
            <person name="Aerts A."/>
            <person name="Otillar R.P."/>
            <person name="Terry A.Y."/>
            <person name="Boore J.L."/>
            <person name="Simakov O."/>
            <person name="Marletaz F."/>
            <person name="Cho S.-J."/>
            <person name="Edsinger-Gonzales E."/>
            <person name="Havlak P."/>
            <person name="Kuo D.-H."/>
            <person name="Larsson T."/>
            <person name="Lv J."/>
            <person name="Arendt D."/>
            <person name="Savage R."/>
            <person name="Osoegawa K."/>
            <person name="de Jong P."/>
            <person name="Lindberg D.R."/>
            <person name="Seaver E.C."/>
            <person name="Weisblat D.A."/>
            <person name="Putnam N.H."/>
            <person name="Grigoriev I.V."/>
            <person name="Rokhsar D.S."/>
        </authorList>
    </citation>
    <scope>NUCLEOTIDE SEQUENCE</scope>
    <source>
        <strain evidence="5">I ESC-2004</strain>
    </source>
</reference>
<dbReference type="OrthoDB" id="5946061at2759"/>
<dbReference type="PANTHER" id="PTHR28474">
    <property type="entry name" value="TRANSMEMBRANE PROTEIN 72"/>
    <property type="match status" value="1"/>
</dbReference>
<gene>
    <name evidence="3" type="ORF">CAPTEDRAFT_225988</name>
</gene>
<dbReference type="Proteomes" id="UP000014760">
    <property type="component" value="Unassembled WGS sequence"/>
</dbReference>
<feature type="region of interest" description="Disordered" evidence="1">
    <location>
        <begin position="184"/>
        <end position="244"/>
    </location>
</feature>
<feature type="compositionally biased region" description="Polar residues" evidence="1">
    <location>
        <begin position="184"/>
        <end position="220"/>
    </location>
</feature>
<dbReference type="PANTHER" id="PTHR28474:SF1">
    <property type="entry name" value="TRANSMEMBRANE PROTEIN 72"/>
    <property type="match status" value="1"/>
</dbReference>
<proteinExistence type="predicted"/>
<dbReference type="AlphaFoldDB" id="R7UDW8"/>
<feature type="compositionally biased region" description="Basic and acidic residues" evidence="1">
    <location>
        <begin position="233"/>
        <end position="244"/>
    </location>
</feature>
<evidence type="ECO:0000313" key="4">
    <source>
        <dbReference type="EnsemblMetazoa" id="CapteP225988"/>
    </source>
</evidence>
<dbReference type="EnsemblMetazoa" id="CapteT225988">
    <property type="protein sequence ID" value="CapteP225988"/>
    <property type="gene ID" value="CapteG225988"/>
</dbReference>
<organism evidence="3">
    <name type="scientific">Capitella teleta</name>
    <name type="common">Polychaete worm</name>
    <dbReference type="NCBI Taxonomy" id="283909"/>
    <lineage>
        <taxon>Eukaryota</taxon>
        <taxon>Metazoa</taxon>
        <taxon>Spiralia</taxon>
        <taxon>Lophotrochozoa</taxon>
        <taxon>Annelida</taxon>
        <taxon>Polychaeta</taxon>
        <taxon>Sedentaria</taxon>
        <taxon>Scolecida</taxon>
        <taxon>Capitellidae</taxon>
        <taxon>Capitella</taxon>
    </lineage>
</organism>
<keyword evidence="2" id="KW-0472">Membrane</keyword>
<feature type="transmembrane region" description="Helical" evidence="2">
    <location>
        <begin position="133"/>
        <end position="153"/>
    </location>
</feature>
<evidence type="ECO:0000256" key="1">
    <source>
        <dbReference type="SAM" id="MobiDB-lite"/>
    </source>
</evidence>
<reference evidence="3 5" key="2">
    <citation type="journal article" date="2013" name="Nature">
        <title>Insights into bilaterian evolution from three spiralian genomes.</title>
        <authorList>
            <person name="Simakov O."/>
            <person name="Marletaz F."/>
            <person name="Cho S.J."/>
            <person name="Edsinger-Gonzales E."/>
            <person name="Havlak P."/>
            <person name="Hellsten U."/>
            <person name="Kuo D.H."/>
            <person name="Larsson T."/>
            <person name="Lv J."/>
            <person name="Arendt D."/>
            <person name="Savage R."/>
            <person name="Osoegawa K."/>
            <person name="de Jong P."/>
            <person name="Grimwood J."/>
            <person name="Chapman J.A."/>
            <person name="Shapiro H."/>
            <person name="Aerts A."/>
            <person name="Otillar R.P."/>
            <person name="Terry A.Y."/>
            <person name="Boore J.L."/>
            <person name="Grigoriev I.V."/>
            <person name="Lindberg D.R."/>
            <person name="Seaver E.C."/>
            <person name="Weisblat D.A."/>
            <person name="Putnam N.H."/>
            <person name="Rokhsar D.S."/>
        </authorList>
    </citation>
    <scope>NUCLEOTIDE SEQUENCE</scope>
    <source>
        <strain evidence="3 5">I ESC-2004</strain>
    </source>
</reference>
<dbReference type="InterPro" id="IPR032055">
    <property type="entry name" value="TMEM72"/>
</dbReference>
<keyword evidence="2" id="KW-0812">Transmembrane</keyword>
<accession>R7UDW8</accession>
<dbReference type="EMBL" id="AMQN01008249">
    <property type="status" value="NOT_ANNOTATED_CDS"/>
    <property type="molecule type" value="Genomic_DNA"/>
</dbReference>